<feature type="region of interest" description="Disordered" evidence="1">
    <location>
        <begin position="104"/>
        <end position="153"/>
    </location>
</feature>
<dbReference type="OrthoDB" id="10071381at2759"/>
<comment type="caution">
    <text evidence="3">The sequence shown here is derived from an EMBL/GenBank/DDBJ whole genome shotgun (WGS) entry which is preliminary data.</text>
</comment>
<organism evidence="3 4">
    <name type="scientific">Acanthoscelides obtectus</name>
    <name type="common">Bean weevil</name>
    <name type="synonym">Bruchus obtectus</name>
    <dbReference type="NCBI Taxonomy" id="200917"/>
    <lineage>
        <taxon>Eukaryota</taxon>
        <taxon>Metazoa</taxon>
        <taxon>Ecdysozoa</taxon>
        <taxon>Arthropoda</taxon>
        <taxon>Hexapoda</taxon>
        <taxon>Insecta</taxon>
        <taxon>Pterygota</taxon>
        <taxon>Neoptera</taxon>
        <taxon>Endopterygota</taxon>
        <taxon>Coleoptera</taxon>
        <taxon>Polyphaga</taxon>
        <taxon>Cucujiformia</taxon>
        <taxon>Chrysomeloidea</taxon>
        <taxon>Chrysomelidae</taxon>
        <taxon>Bruchinae</taxon>
        <taxon>Bruchini</taxon>
        <taxon>Acanthoscelides</taxon>
    </lineage>
</organism>
<feature type="compositionally biased region" description="Polar residues" evidence="1">
    <location>
        <begin position="453"/>
        <end position="466"/>
    </location>
</feature>
<dbReference type="AlphaFoldDB" id="A0A9P0LNK9"/>
<proteinExistence type="predicted"/>
<evidence type="ECO:0000256" key="1">
    <source>
        <dbReference type="SAM" id="MobiDB-lite"/>
    </source>
</evidence>
<gene>
    <name evidence="3" type="ORF">ACAOBT_LOCUS26700</name>
</gene>
<name>A0A9P0LNK9_ACAOB</name>
<dbReference type="EMBL" id="CAKOFQ010007489">
    <property type="protein sequence ID" value="CAH2002251.1"/>
    <property type="molecule type" value="Genomic_DNA"/>
</dbReference>
<keyword evidence="4" id="KW-1185">Reference proteome</keyword>
<sequence length="694" mass="78239">MFFDIILLNYQHNGNLGKAWIAATRGIGYISNQDIVILNTRRLCDDLYKFIVSSSGDPKKRFSLRMSAILLHGAIRILNRQIVIIQVDAAKVLQRSIIPAGSDLSSLHEEDEQSEEEHLPHVSSTPKRLRRKRKATPQLTPIEEAPGMQHFDEAPPLFPKTDDVFRHPGHPEAITMREQEITLRTMLPEEGFGADISVEDVIRILESVGSPGKPRPPSENSAKKTSSESSAVEQPIKIAVQAQVYADRGSYLDENGYQVRADRTGKDLAAPLPVHQPSITPMQIEHAIMELPESEELRPTHMEVVETAPTVAVVPPTAETIPSASAEVHAAVVETAEQEMEATRMIVEAKQRKGAVPKKPKIFDEDRKMLDKLMVKTKPVNAVITWCLRQSNRFTGPEVRYRFVPDAELNMTRLYQKLWDDATDGAVERIRAATRGSGVGDIRVSEQVPEVQSGRSTLDKGSSAENLATPRETSSEERRLSRRLTPIRLPSTRAEEPLPTEQFTRRTTEVEHHVPFEQVPGLEAVEEMQVEERFEQVLPERSQPEPVVPMEQEQIQEQQVQIEEAEPVVQATAVQAEHTPELIGTEYLQVVCEKEKTRLELSPRAERNVQKRQQDIVDIALRWDFSRNRLTIEDVCPKPFNKLNMARTFSDLLSIEIPMQKILILDIQPLGGFHLPLAQILSRQVCQCIIVHEG</sequence>
<dbReference type="InterPro" id="IPR006910">
    <property type="entry name" value="Rad21_Rec8_N"/>
</dbReference>
<dbReference type="Proteomes" id="UP001152888">
    <property type="component" value="Unassembled WGS sequence"/>
</dbReference>
<feature type="region of interest" description="Disordered" evidence="1">
    <location>
        <begin position="447"/>
        <end position="489"/>
    </location>
</feature>
<evidence type="ECO:0000313" key="3">
    <source>
        <dbReference type="EMBL" id="CAH2002251.1"/>
    </source>
</evidence>
<protein>
    <recommendedName>
        <fullName evidence="2">Rad21/Rec8-like protein N-terminal domain-containing protein</fullName>
    </recommendedName>
</protein>
<evidence type="ECO:0000313" key="4">
    <source>
        <dbReference type="Proteomes" id="UP001152888"/>
    </source>
</evidence>
<dbReference type="Pfam" id="PF04825">
    <property type="entry name" value="Rad21_Rec8_N"/>
    <property type="match status" value="1"/>
</dbReference>
<feature type="domain" description="Rad21/Rec8-like protein N-terminal" evidence="2">
    <location>
        <begin position="1"/>
        <end position="95"/>
    </location>
</feature>
<feature type="region of interest" description="Disordered" evidence="1">
    <location>
        <begin position="207"/>
        <end position="233"/>
    </location>
</feature>
<reference evidence="3" key="1">
    <citation type="submission" date="2022-03" db="EMBL/GenBank/DDBJ databases">
        <authorList>
            <person name="Sayadi A."/>
        </authorList>
    </citation>
    <scope>NUCLEOTIDE SEQUENCE</scope>
</reference>
<evidence type="ECO:0000259" key="2">
    <source>
        <dbReference type="Pfam" id="PF04825"/>
    </source>
</evidence>
<accession>A0A9P0LNK9</accession>